<evidence type="ECO:0000256" key="5">
    <source>
        <dbReference type="ARBA" id="ARBA00022989"/>
    </source>
</evidence>
<name>A0A426FM41_9BURK</name>
<organism evidence="9 10">
    <name type="scientific">Lautropia dentalis</name>
    <dbReference type="NCBI Taxonomy" id="2490857"/>
    <lineage>
        <taxon>Bacteria</taxon>
        <taxon>Pseudomonadati</taxon>
        <taxon>Pseudomonadota</taxon>
        <taxon>Betaproteobacteria</taxon>
        <taxon>Burkholderiales</taxon>
        <taxon>Burkholderiaceae</taxon>
        <taxon>Lautropia</taxon>
    </lineage>
</organism>
<comment type="similarity">
    <text evidence="7">Belongs to the binding-protein-dependent transport system permease family.</text>
</comment>
<evidence type="ECO:0000256" key="6">
    <source>
        <dbReference type="ARBA" id="ARBA00023136"/>
    </source>
</evidence>
<dbReference type="Pfam" id="PF19300">
    <property type="entry name" value="BPD_transp_1_N"/>
    <property type="match status" value="1"/>
</dbReference>
<dbReference type="Gene3D" id="1.10.3720.10">
    <property type="entry name" value="MetI-like"/>
    <property type="match status" value="1"/>
</dbReference>
<feature type="transmembrane region" description="Helical" evidence="7">
    <location>
        <begin position="100"/>
        <end position="121"/>
    </location>
</feature>
<feature type="transmembrane region" description="Helical" evidence="7">
    <location>
        <begin position="133"/>
        <end position="158"/>
    </location>
</feature>
<gene>
    <name evidence="9" type="primary">oppB</name>
    <name evidence="9" type="ORF">EHV23_09190</name>
</gene>
<dbReference type="AlphaFoldDB" id="A0A426FM41"/>
<dbReference type="InterPro" id="IPR000515">
    <property type="entry name" value="MetI-like"/>
</dbReference>
<keyword evidence="3" id="KW-1003">Cell membrane</keyword>
<comment type="caution">
    <text evidence="9">The sequence shown here is derived from an EMBL/GenBank/DDBJ whole genome shotgun (WGS) entry which is preliminary data.</text>
</comment>
<proteinExistence type="inferred from homology"/>
<dbReference type="SUPFAM" id="SSF161098">
    <property type="entry name" value="MetI-like"/>
    <property type="match status" value="1"/>
</dbReference>
<protein>
    <submittedName>
        <fullName evidence="9">Oligopeptide ABC transporter permease OppB</fullName>
    </submittedName>
</protein>
<keyword evidence="2 7" id="KW-0813">Transport</keyword>
<evidence type="ECO:0000256" key="4">
    <source>
        <dbReference type="ARBA" id="ARBA00022692"/>
    </source>
</evidence>
<dbReference type="Proteomes" id="UP000270261">
    <property type="component" value="Unassembled WGS sequence"/>
</dbReference>
<dbReference type="RefSeq" id="WP_125095807.1">
    <property type="nucleotide sequence ID" value="NZ_RRUE01000002.1"/>
</dbReference>
<dbReference type="OrthoDB" id="9803623at2"/>
<evidence type="ECO:0000256" key="1">
    <source>
        <dbReference type="ARBA" id="ARBA00004651"/>
    </source>
</evidence>
<sequence>MLKFIFKRILAAIPTMLVLITVSFFMMRLAPGSPFTGLKNLPPEVMANIEAKYHLNDPMYLQYFHYLKQLAMGDLGPSFKYRDFSVNELLAQALPVSVEIGVYAFSIAVVVGMSLGIYAALRRNTWVDYTLMTVAMIGVIVPSFVKAPILILIFAIYLKWLPAGGWNDGALMNMILPVAALAISYVSSIARITRGAMIEVLNSPYIRTARAKGLSTRAIVLRHALRPAMLPIVSFLGPAFVGIITGAIVIESVFGLPGIGQMFVNGALNRDYGMILGLTIMVGVLAIVFNAILDILYALIDPKIRY</sequence>
<evidence type="ECO:0000256" key="3">
    <source>
        <dbReference type="ARBA" id="ARBA00022475"/>
    </source>
</evidence>
<evidence type="ECO:0000313" key="9">
    <source>
        <dbReference type="EMBL" id="RRN43602.1"/>
    </source>
</evidence>
<comment type="subcellular location">
    <subcellularLocation>
        <location evidence="1 7">Cell membrane</location>
        <topology evidence="1 7">Multi-pass membrane protein</topology>
    </subcellularLocation>
</comment>
<feature type="transmembrane region" description="Helical" evidence="7">
    <location>
        <begin position="274"/>
        <end position="300"/>
    </location>
</feature>
<dbReference type="CDD" id="cd06261">
    <property type="entry name" value="TM_PBP2"/>
    <property type="match status" value="1"/>
</dbReference>
<dbReference type="PROSITE" id="PS50928">
    <property type="entry name" value="ABC_TM1"/>
    <property type="match status" value="1"/>
</dbReference>
<keyword evidence="5 7" id="KW-1133">Transmembrane helix</keyword>
<accession>A0A426FM41</accession>
<dbReference type="GO" id="GO:0005886">
    <property type="term" value="C:plasma membrane"/>
    <property type="evidence" value="ECO:0007669"/>
    <property type="project" value="UniProtKB-SubCell"/>
</dbReference>
<dbReference type="Pfam" id="PF00528">
    <property type="entry name" value="BPD_transp_1"/>
    <property type="match status" value="1"/>
</dbReference>
<dbReference type="NCBIfam" id="NF007008">
    <property type="entry name" value="PRK09471.1"/>
    <property type="match status" value="1"/>
</dbReference>
<dbReference type="InterPro" id="IPR045621">
    <property type="entry name" value="BPD_transp_1_N"/>
</dbReference>
<reference evidence="9 10" key="1">
    <citation type="submission" date="2018-11" db="EMBL/GenBank/DDBJ databases">
        <title>Genome sequencing of Lautropia sp. KCOM 2505 (= ChDC F240).</title>
        <authorList>
            <person name="Kook J.-K."/>
            <person name="Park S.-N."/>
            <person name="Lim Y.K."/>
        </authorList>
    </citation>
    <scope>NUCLEOTIDE SEQUENCE [LARGE SCALE GENOMIC DNA]</scope>
    <source>
        <strain evidence="9 10">KCOM 2505</strain>
    </source>
</reference>
<dbReference type="GO" id="GO:0055085">
    <property type="term" value="P:transmembrane transport"/>
    <property type="evidence" value="ECO:0007669"/>
    <property type="project" value="InterPro"/>
</dbReference>
<keyword evidence="6 7" id="KW-0472">Membrane</keyword>
<evidence type="ECO:0000259" key="8">
    <source>
        <dbReference type="PROSITE" id="PS50928"/>
    </source>
</evidence>
<dbReference type="PANTHER" id="PTHR30465">
    <property type="entry name" value="INNER MEMBRANE ABC TRANSPORTER"/>
    <property type="match status" value="1"/>
</dbReference>
<feature type="transmembrane region" description="Helical" evidence="7">
    <location>
        <begin position="232"/>
        <end position="254"/>
    </location>
</feature>
<feature type="domain" description="ABC transmembrane type-1" evidence="8">
    <location>
        <begin position="94"/>
        <end position="293"/>
    </location>
</feature>
<keyword evidence="10" id="KW-1185">Reference proteome</keyword>
<feature type="transmembrane region" description="Helical" evidence="7">
    <location>
        <begin position="170"/>
        <end position="190"/>
    </location>
</feature>
<dbReference type="EMBL" id="RRUE01000002">
    <property type="protein sequence ID" value="RRN43602.1"/>
    <property type="molecule type" value="Genomic_DNA"/>
</dbReference>
<evidence type="ECO:0000256" key="2">
    <source>
        <dbReference type="ARBA" id="ARBA00022448"/>
    </source>
</evidence>
<dbReference type="PANTHER" id="PTHR30465:SF74">
    <property type="entry name" value="OLIGOPEPTIDE TRANSPORT SYSTEM PERMEASE PROTEIN OPPB"/>
    <property type="match status" value="1"/>
</dbReference>
<evidence type="ECO:0000256" key="7">
    <source>
        <dbReference type="RuleBase" id="RU363032"/>
    </source>
</evidence>
<evidence type="ECO:0000313" key="10">
    <source>
        <dbReference type="Proteomes" id="UP000270261"/>
    </source>
</evidence>
<keyword evidence="4 7" id="KW-0812">Transmembrane</keyword>
<dbReference type="InterPro" id="IPR035906">
    <property type="entry name" value="MetI-like_sf"/>
</dbReference>